<sequence>MSPEVFTVGHSNTSARAFVAKLMANGITAIADVRSRPYSAYVPHFGQAELKATLRGWGIAYSFLGRELGARAEDPDVYVDGQVNFARLAQTDLFRSGIDRVIQGSRNYRIALMCAEKEPMECHRTILVARALAEAGYDVRHILDDGSVETHEETMDRLMDLLKIPRFDMFLSREVLLEDAYEARAKQIAYAPGV</sequence>
<protein>
    <recommendedName>
        <fullName evidence="3">DUF488 domain-containing protein</fullName>
    </recommendedName>
</protein>
<comment type="caution">
    <text evidence="1">The sequence shown here is derived from an EMBL/GenBank/DDBJ whole genome shotgun (WGS) entry which is preliminary data.</text>
</comment>
<dbReference type="PANTHER" id="PTHR39337">
    <property type="entry name" value="BLR5642 PROTEIN"/>
    <property type="match status" value="1"/>
</dbReference>
<dbReference type="InterPro" id="IPR007438">
    <property type="entry name" value="DUF488"/>
</dbReference>
<dbReference type="InterPro" id="IPR014519">
    <property type="entry name" value="UCP024492"/>
</dbReference>
<organism evidence="1 2">
    <name type="scientific">Salipiger mucosus DSM 16094</name>
    <dbReference type="NCBI Taxonomy" id="1123237"/>
    <lineage>
        <taxon>Bacteria</taxon>
        <taxon>Pseudomonadati</taxon>
        <taxon>Pseudomonadota</taxon>
        <taxon>Alphaproteobacteria</taxon>
        <taxon>Rhodobacterales</taxon>
        <taxon>Roseobacteraceae</taxon>
        <taxon>Salipiger</taxon>
    </lineage>
</organism>
<dbReference type="PANTHER" id="PTHR39337:SF1">
    <property type="entry name" value="BLR5642 PROTEIN"/>
    <property type="match status" value="1"/>
</dbReference>
<dbReference type="eggNOG" id="COG5483">
    <property type="taxonomic scope" value="Bacteria"/>
</dbReference>
<keyword evidence="2" id="KW-1185">Reference proteome</keyword>
<proteinExistence type="predicted"/>
<accession>S9QDZ4</accession>
<dbReference type="OrthoDB" id="9789109at2"/>
<dbReference type="STRING" id="1123237.Salmuc_03464"/>
<dbReference type="HOGENOM" id="CLU_077467_1_0_5"/>
<name>S9QDZ4_9RHOB</name>
<dbReference type="AlphaFoldDB" id="S9QDZ4"/>
<dbReference type="Pfam" id="PF04343">
    <property type="entry name" value="DUF488"/>
    <property type="match status" value="1"/>
</dbReference>
<dbReference type="PIRSF" id="PIRSF024492">
    <property type="entry name" value="UCP024492"/>
    <property type="match status" value="1"/>
</dbReference>
<evidence type="ECO:0000313" key="1">
    <source>
        <dbReference type="EMBL" id="EPX78112.1"/>
    </source>
</evidence>
<evidence type="ECO:0000313" key="2">
    <source>
        <dbReference type="Proteomes" id="UP000015347"/>
    </source>
</evidence>
<evidence type="ECO:0008006" key="3">
    <source>
        <dbReference type="Google" id="ProtNLM"/>
    </source>
</evidence>
<dbReference type="RefSeq" id="WP_020042875.1">
    <property type="nucleotide sequence ID" value="NZ_KE557281.1"/>
</dbReference>
<gene>
    <name evidence="1" type="ORF">Salmuc_03464</name>
</gene>
<dbReference type="EMBL" id="APVH01000042">
    <property type="protein sequence ID" value="EPX78112.1"/>
    <property type="molecule type" value="Genomic_DNA"/>
</dbReference>
<reference evidence="2" key="1">
    <citation type="journal article" date="2014" name="Stand. Genomic Sci.">
        <title>Genome sequence of the exopolysaccharide-producing Salipiger mucosus type strain (DSM 16094(T)), a moderately halophilic member of the Roseobacter clade.</title>
        <authorList>
            <person name="Riedel T."/>
            <person name="Spring S."/>
            <person name="Fiebig A."/>
            <person name="Petersen J."/>
            <person name="Kyrpides N.C."/>
            <person name="Goker M."/>
            <person name="Klenk H.P."/>
        </authorList>
    </citation>
    <scope>NUCLEOTIDE SEQUENCE [LARGE SCALE GENOMIC DNA]</scope>
    <source>
        <strain evidence="2">DSM 16094</strain>
    </source>
</reference>
<dbReference type="Proteomes" id="UP000015347">
    <property type="component" value="Unassembled WGS sequence"/>
</dbReference>